<keyword evidence="10" id="KW-0804">Transcription</keyword>
<evidence type="ECO:0000256" key="10">
    <source>
        <dbReference type="ARBA" id="ARBA00023163"/>
    </source>
</evidence>
<keyword evidence="7" id="KW-0805">Transcription regulation</keyword>
<name>A0A251X0P0_9RHOB</name>
<keyword evidence="4" id="KW-0547">Nucleotide-binding</keyword>
<evidence type="ECO:0000256" key="8">
    <source>
        <dbReference type="ARBA" id="ARBA00023125"/>
    </source>
</evidence>
<dbReference type="InterPro" id="IPR058031">
    <property type="entry name" value="AAA_lid_NorR"/>
</dbReference>
<dbReference type="PROSITE" id="PS00688">
    <property type="entry name" value="SIGMA54_INTERACT_3"/>
    <property type="match status" value="1"/>
</dbReference>
<dbReference type="InterPro" id="IPR025943">
    <property type="entry name" value="Sigma_54_int_dom_ATP-bd_2"/>
</dbReference>
<evidence type="ECO:0000256" key="7">
    <source>
        <dbReference type="ARBA" id="ARBA00023015"/>
    </source>
</evidence>
<dbReference type="InterPro" id="IPR027417">
    <property type="entry name" value="P-loop_NTPase"/>
</dbReference>
<comment type="caution">
    <text evidence="12">The sequence shown here is derived from an EMBL/GenBank/DDBJ whole genome shotgun (WGS) entry which is preliminary data.</text>
</comment>
<reference evidence="12 13" key="1">
    <citation type="submission" date="2016-12" db="EMBL/GenBank/DDBJ databases">
        <title>The draft genome sequence of HSLHS2.</title>
        <authorList>
            <person name="Hu D."/>
            <person name="Wang L."/>
            <person name="Shao Z."/>
        </authorList>
    </citation>
    <scope>NUCLEOTIDE SEQUENCE [LARGE SCALE GENOMIC DNA]</scope>
    <source>
        <strain evidence="12">MCCC 1A06712</strain>
    </source>
</reference>
<evidence type="ECO:0000256" key="1">
    <source>
        <dbReference type="ARBA" id="ARBA00002167"/>
    </source>
</evidence>
<dbReference type="Pfam" id="PF25601">
    <property type="entry name" value="AAA_lid_14"/>
    <property type="match status" value="1"/>
</dbReference>
<dbReference type="AlphaFoldDB" id="A0A251X0P0"/>
<organism evidence="12 13">
    <name type="scientific">Marivivens niveibacter</name>
    <dbReference type="NCBI Taxonomy" id="1930667"/>
    <lineage>
        <taxon>Bacteria</taxon>
        <taxon>Pseudomonadati</taxon>
        <taxon>Pseudomonadota</taxon>
        <taxon>Alphaproteobacteria</taxon>
        <taxon>Rhodobacterales</taxon>
        <taxon>Paracoccaceae</taxon>
        <taxon>Marivivens group</taxon>
        <taxon>Marivivens</taxon>
    </lineage>
</organism>
<dbReference type="RefSeq" id="WP_086449841.1">
    <property type="nucleotide sequence ID" value="NZ_MSPP01000001.1"/>
</dbReference>
<accession>A0A251X0P0</accession>
<dbReference type="GO" id="GO:0000160">
    <property type="term" value="P:phosphorelay signal transduction system"/>
    <property type="evidence" value="ECO:0007669"/>
    <property type="project" value="UniProtKB-KW"/>
</dbReference>
<dbReference type="Pfam" id="PF00158">
    <property type="entry name" value="Sigma54_activat"/>
    <property type="match status" value="1"/>
</dbReference>
<evidence type="ECO:0000256" key="6">
    <source>
        <dbReference type="ARBA" id="ARBA00023012"/>
    </source>
</evidence>
<dbReference type="CDD" id="cd00009">
    <property type="entry name" value="AAA"/>
    <property type="match status" value="1"/>
</dbReference>
<dbReference type="PROSITE" id="PS50045">
    <property type="entry name" value="SIGMA54_INTERACT_4"/>
    <property type="match status" value="1"/>
</dbReference>
<gene>
    <name evidence="12" type="ORF">BVC71_01355</name>
</gene>
<dbReference type="EMBL" id="MSPP01000001">
    <property type="protein sequence ID" value="OUD10192.1"/>
    <property type="molecule type" value="Genomic_DNA"/>
</dbReference>
<dbReference type="PROSITE" id="PS00676">
    <property type="entry name" value="SIGMA54_INTERACT_2"/>
    <property type="match status" value="1"/>
</dbReference>
<dbReference type="GO" id="GO:0003677">
    <property type="term" value="F:DNA binding"/>
    <property type="evidence" value="ECO:0007669"/>
    <property type="project" value="UniProtKB-KW"/>
</dbReference>
<dbReference type="Proteomes" id="UP000194664">
    <property type="component" value="Unassembled WGS sequence"/>
</dbReference>
<dbReference type="InterPro" id="IPR002078">
    <property type="entry name" value="Sigma_54_int"/>
</dbReference>
<keyword evidence="13" id="KW-1185">Reference proteome</keyword>
<dbReference type="InterPro" id="IPR025944">
    <property type="entry name" value="Sigma_54_int_dom_CS"/>
</dbReference>
<dbReference type="GO" id="GO:0005524">
    <property type="term" value="F:ATP binding"/>
    <property type="evidence" value="ECO:0007669"/>
    <property type="project" value="UniProtKB-KW"/>
</dbReference>
<comment type="function">
    <text evidence="1">Required for activation of most nif operons, which are directly involved in nitrogen fixation.</text>
</comment>
<evidence type="ECO:0000313" key="12">
    <source>
        <dbReference type="EMBL" id="OUD10192.1"/>
    </source>
</evidence>
<dbReference type="SUPFAM" id="SSF52540">
    <property type="entry name" value="P-loop containing nucleoside triphosphate hydrolases"/>
    <property type="match status" value="1"/>
</dbReference>
<dbReference type="FunFam" id="3.40.50.300:FF:000006">
    <property type="entry name" value="DNA-binding transcriptional regulator NtrC"/>
    <property type="match status" value="1"/>
</dbReference>
<dbReference type="InterPro" id="IPR003593">
    <property type="entry name" value="AAA+_ATPase"/>
</dbReference>
<keyword evidence="9" id="KW-0010">Activator</keyword>
<evidence type="ECO:0000256" key="9">
    <source>
        <dbReference type="ARBA" id="ARBA00023159"/>
    </source>
</evidence>
<dbReference type="OrthoDB" id="9805953at2"/>
<sequence length="378" mass="40075">MTQIHIIADDFTAGPALNDLLLRRRVTSVCGPIEGAEAEVVVASAATEAKLGGTRGLIDTVRKCGAKTVIIVAENAGFYTEAQEMGGRLIRIALPASDAPTLHNAPLLTLANVVGGTVGAMALATASTGKLIDLARRVAKTDVTVFINGPTGSGKEVLARQIHASSRRADAPFVAINCAAIPENMLEAILFGHEKGAFTGASTGNKGIIRAADGGTLLLDEVSEMPMGLQSKLLRVLQERAVTPIGSQKEVPVDIRVVATSNRNMPQEVKLGNFREDLYYRLNVFPLATQALNMRTEDVPVLAMVLAARHCPSDMALPMITPDAMAALQSHAWPGNVRELENVIQRALVLCEDSRITADDLIIDAGETLVLPEMAHAV</sequence>
<evidence type="ECO:0000256" key="4">
    <source>
        <dbReference type="ARBA" id="ARBA00022741"/>
    </source>
</evidence>
<dbReference type="PANTHER" id="PTHR32071:SF21">
    <property type="entry name" value="TRANSCRIPTIONAL REGULATORY PROTEIN FLGR"/>
    <property type="match status" value="1"/>
</dbReference>
<comment type="subunit">
    <text evidence="2">Interacts with sigma-54.</text>
</comment>
<dbReference type="SMART" id="SM00382">
    <property type="entry name" value="AAA"/>
    <property type="match status" value="1"/>
</dbReference>
<protein>
    <recommendedName>
        <fullName evidence="3">Nif-specific regulatory protein</fullName>
    </recommendedName>
</protein>
<dbReference type="Gene3D" id="1.10.8.60">
    <property type="match status" value="1"/>
</dbReference>
<keyword evidence="6" id="KW-0902">Two-component regulatory system</keyword>
<proteinExistence type="predicted"/>
<evidence type="ECO:0000256" key="5">
    <source>
        <dbReference type="ARBA" id="ARBA00022840"/>
    </source>
</evidence>
<dbReference type="PANTHER" id="PTHR32071">
    <property type="entry name" value="TRANSCRIPTIONAL REGULATORY PROTEIN"/>
    <property type="match status" value="1"/>
</dbReference>
<evidence type="ECO:0000259" key="11">
    <source>
        <dbReference type="PROSITE" id="PS50045"/>
    </source>
</evidence>
<keyword evidence="8" id="KW-0238">DNA-binding</keyword>
<keyword evidence="5" id="KW-0067">ATP-binding</keyword>
<feature type="domain" description="Sigma-54 factor interaction" evidence="11">
    <location>
        <begin position="121"/>
        <end position="349"/>
    </location>
</feature>
<evidence type="ECO:0000256" key="3">
    <source>
        <dbReference type="ARBA" id="ARBA00015308"/>
    </source>
</evidence>
<evidence type="ECO:0000313" key="13">
    <source>
        <dbReference type="Proteomes" id="UP000194664"/>
    </source>
</evidence>
<dbReference type="GO" id="GO:0006355">
    <property type="term" value="P:regulation of DNA-templated transcription"/>
    <property type="evidence" value="ECO:0007669"/>
    <property type="project" value="InterPro"/>
</dbReference>
<evidence type="ECO:0000256" key="2">
    <source>
        <dbReference type="ARBA" id="ARBA00011135"/>
    </source>
</evidence>
<dbReference type="Gene3D" id="3.40.50.300">
    <property type="entry name" value="P-loop containing nucleotide triphosphate hydrolases"/>
    <property type="match status" value="1"/>
</dbReference>